<organism evidence="5 6">
    <name type="scientific">Porphyridium purpureum</name>
    <name type="common">Red alga</name>
    <name type="synonym">Porphyridium cruentum</name>
    <dbReference type="NCBI Taxonomy" id="35688"/>
    <lineage>
        <taxon>Eukaryota</taxon>
        <taxon>Rhodophyta</taxon>
        <taxon>Bangiophyceae</taxon>
        <taxon>Porphyridiales</taxon>
        <taxon>Porphyridiaceae</taxon>
        <taxon>Porphyridium</taxon>
    </lineage>
</organism>
<keyword evidence="3" id="KW-0732">Signal</keyword>
<keyword evidence="2" id="KW-0472">Membrane</keyword>
<evidence type="ECO:0000256" key="2">
    <source>
        <dbReference type="SAM" id="Phobius"/>
    </source>
</evidence>
<evidence type="ECO:0000259" key="4">
    <source>
        <dbReference type="Pfam" id="PF02010"/>
    </source>
</evidence>
<name>A0A5J4Z7M0_PORPP</name>
<evidence type="ECO:0000313" key="6">
    <source>
        <dbReference type="Proteomes" id="UP000324585"/>
    </source>
</evidence>
<evidence type="ECO:0000256" key="3">
    <source>
        <dbReference type="SAM" id="SignalP"/>
    </source>
</evidence>
<dbReference type="OrthoDB" id="10690531at2759"/>
<keyword evidence="2" id="KW-0812">Transmembrane</keyword>
<dbReference type="PANTHER" id="PTHR16861">
    <property type="entry name" value="GLYCOPROTEIN 38"/>
    <property type="match status" value="1"/>
</dbReference>
<gene>
    <name evidence="5" type="ORF">FVE85_6252</name>
</gene>
<feature type="chain" id="PRO_5023873571" description="PKD/REJ-like domain-containing protein" evidence="3">
    <location>
        <begin position="27"/>
        <end position="1687"/>
    </location>
</feature>
<feature type="compositionally biased region" description="Low complexity" evidence="1">
    <location>
        <begin position="1585"/>
        <end position="1607"/>
    </location>
</feature>
<feature type="transmembrane region" description="Helical" evidence="2">
    <location>
        <begin position="1619"/>
        <end position="1642"/>
    </location>
</feature>
<comment type="caution">
    <text evidence="5">The sequence shown here is derived from an EMBL/GenBank/DDBJ whole genome shotgun (WGS) entry which is preliminary data.</text>
</comment>
<reference evidence="6" key="1">
    <citation type="journal article" date="2019" name="Nat. Commun.">
        <title>Expansion of phycobilisome linker gene families in mesophilic red algae.</title>
        <authorList>
            <person name="Lee J."/>
            <person name="Kim D."/>
            <person name="Bhattacharya D."/>
            <person name="Yoon H.S."/>
        </authorList>
    </citation>
    <scope>NUCLEOTIDE SEQUENCE [LARGE SCALE GENOMIC DNA]</scope>
    <source>
        <strain evidence="6">CCMP 1328</strain>
    </source>
</reference>
<dbReference type="Pfam" id="PF02010">
    <property type="entry name" value="REJ"/>
    <property type="match status" value="1"/>
</dbReference>
<dbReference type="CDD" id="cd12087">
    <property type="entry name" value="TM_EGFR-like"/>
    <property type="match status" value="1"/>
</dbReference>
<evidence type="ECO:0000313" key="5">
    <source>
        <dbReference type="EMBL" id="KAA8498667.1"/>
    </source>
</evidence>
<feature type="domain" description="PKD/REJ-like" evidence="4">
    <location>
        <begin position="765"/>
        <end position="935"/>
    </location>
</feature>
<keyword evidence="6" id="KW-1185">Reference proteome</keyword>
<dbReference type="EMBL" id="VRMN01000001">
    <property type="protein sequence ID" value="KAA8498667.1"/>
    <property type="molecule type" value="Genomic_DNA"/>
</dbReference>
<feature type="signal peptide" evidence="3">
    <location>
        <begin position="1"/>
        <end position="26"/>
    </location>
</feature>
<evidence type="ECO:0000256" key="1">
    <source>
        <dbReference type="SAM" id="MobiDB-lite"/>
    </source>
</evidence>
<keyword evidence="2" id="KW-1133">Transmembrane helix</keyword>
<dbReference type="Proteomes" id="UP000324585">
    <property type="component" value="Unassembled WGS sequence"/>
</dbReference>
<dbReference type="PANTHER" id="PTHR16861:SF4">
    <property type="entry name" value="SH3 DOMAIN PROTEIN (AFU_ORTHOLOGUE AFUA_1G13610)"/>
    <property type="match status" value="1"/>
</dbReference>
<sequence length="1687" mass="183415">MAAGVGSRVPLTAVLLSILLALLVGAIRNRADAAAAGAAVGHYDADAASLMAEGESLDEWIRMARDQGISLEELLERPFENRPDPGWTGDNTVKFLLQNNSALVQYQISFRPERPTDSIDNYTFSYTSSNNLVLDLMEGVNFNLSAITSEEISPPFNPPVTVYNLTFLILFDEYTGITDIGFTATNTASYPVRVPENYTFVTEFTAAGFVLYSPIDPFNGLGFNLVNTGADRNNVLDAFTSEDFPGKYDFGVFVQFFNGTSTNFTVSGIPMDPVTAVVDQNNLLVNQPPECTLTSGEWTGTEMDLGNCSYSFNSNVAQGENYFGLQLEFQREGDMLILFTWPDFPDFEEGIDMEPDFQNFYEATVIAREDIGPVVFNIDPDGFLRVCGGEELIIDLYNADGAEQIRFFLQQSPQAPFPFISVVDVPETFSQRAVVTTLPYDAASGVGRSQTWVVRVAFPGSVQLATDITDPTYVFMYAPEPMIDTIAPSSSDSLDGGFTVTLTGTFDTFNPVDFPDDNLLINNQPIDKERITFFNSTTVQFTMPSLVELDPTETQFEYLISVQICTETSNQVSFVFNDLRVMIVVFGASQNPNTGAWEFTGGAVITLQAIVTGNVDGLTYQWTFNADTPNGPAVSFVPALSSTTVQTIEFTYEQIDPDGPVPRTFFATVDVMNALGATADDTVELLKLDPDETQIVVNIIDNAQSGRSRAFPVAPLEFVSEVEVLNPPTTAFTLTYEWTYISGPPFIFTVDTQAPDDATTASRLGRVFTVPQPDIMAIEGGINPISLRVFITEQPDVVATASSNVVITEARLVAVIRDGSQETSLGGTSDFVMTAENSYDPDILAVDGIPQNTGLIYDWVNVTKADNPSFTGAQVATTLFPSDEGDESYTISAATFDGEQIAATTYYRFSLRVLKPSIVSPGTNRRSNVVTLTVIRDADVQQEFVQLEDVSYLYLDGAAVNLAAVNPLESLVITPITDDPETTYEYVFIGPPAAAEITENFIFTGTGFYNPLNGASNLPLRIAAGGLGLGDFQEIGFTTTYTLEITVFNPNLETNVVVVSFSTIPQPSILNLQCNRYEATQDQQLRCSSELSFFGDRGTLAYQYTYTEIVGGDATGAPYCAGGCSNDYFVIFQISRAGTYRLRVAVIDPKSGIQFVASDFPEDIVITPTYDSILTYSNTQLNLCADAGDHECVEQISYNLAKELTGGRRRRRRSLMLGGIDEATADRQVDAREDVSLTELVQHQTQSEVVANALARVRRSSGNSFPTTELLNNYLETIQLFSELEDDIVISTMLSDMLLISRTALSRKPDFTTISDFAIQRLQVMYGNLPPIAQNIGEIEGPTERLQGGSTRRRLLQETGDNPNDRNINLANVYASQGIDLTFASADNSACGFFREVDVTVTGGSFDDSIVFVSTRCSVDQNTVDGPVVAGTNTLTICNEVFQSGLRTLSFYLVSTPEFAWLSGYENSVIPSSNLQLPQVYIDTSRGELPAGLPEDCFTLTTQLNMSGAPTDLMVDTFQLTPQTLVTTTDVPSELYLRSDTGQTAGELIEDGDNVFQEIFIIPSSAQGDQGILLGAAIRGIITEGPITTLPSEPPTSTVPSSTTTESPPGPPGGLSGGAIAGIVVGILLFIIIAVIIAWLIATRCFIVAAPPPEEPFDYVERDIYGRGFVVEQSVFSEGSVAESGFE</sequence>
<dbReference type="InterPro" id="IPR002859">
    <property type="entry name" value="PKD/REJ-like"/>
</dbReference>
<accession>A0A5J4Z7M0</accession>
<proteinExistence type="predicted"/>
<feature type="region of interest" description="Disordered" evidence="1">
    <location>
        <begin position="1585"/>
        <end position="1613"/>
    </location>
</feature>
<protein>
    <recommendedName>
        <fullName evidence="4">PKD/REJ-like domain-containing protein</fullName>
    </recommendedName>
</protein>